<evidence type="ECO:0000256" key="5">
    <source>
        <dbReference type="ARBA" id="ARBA00022989"/>
    </source>
</evidence>
<dbReference type="PANTHER" id="PTHR45665">
    <property type="entry name" value="AQUAPORIN-8"/>
    <property type="match status" value="1"/>
</dbReference>
<dbReference type="PROSITE" id="PS00221">
    <property type="entry name" value="MIP"/>
    <property type="match status" value="1"/>
</dbReference>
<feature type="transmembrane region" description="Helical" evidence="9">
    <location>
        <begin position="172"/>
        <end position="194"/>
    </location>
</feature>
<sequence length="254" mass="26404">MPIREVAMGRFEETSHPAALRCGLAEFISTFLFVFAGEGSVVAYAKLTADAPLSPSGLVGVAICHGLALFVAVSIAANISGGHVNPAVTFGLFVGGNITLMKSILYWIAQLLGAALACFLLKLVTGGMTTSPHGLAAGQSVWGAIVLEIIITFGLVYTVYATAVDSRAKGNVGIIAPLAIGLIVAANILFAGAFDGGSMNPARSFGPALVAWDFTNHWVYWVGPLIGGALAGIIYELFIIAPEPPHQRLASEDY</sequence>
<feature type="transmembrane region" description="Helical" evidence="9">
    <location>
        <begin position="27"/>
        <end position="45"/>
    </location>
</feature>
<dbReference type="CDD" id="cd00333">
    <property type="entry name" value="MIP"/>
    <property type="match status" value="1"/>
</dbReference>
<keyword evidence="3 8" id="KW-0812">Transmembrane</keyword>
<dbReference type="GO" id="GO:0012505">
    <property type="term" value="C:endomembrane system"/>
    <property type="evidence" value="ECO:0007669"/>
    <property type="project" value="UniProtKB-SubCell"/>
</dbReference>
<comment type="subcellular location">
    <subcellularLocation>
        <location evidence="1">Endomembrane system</location>
        <topology evidence="1">Multi-pass membrane protein</topology>
    </subcellularLocation>
</comment>
<feature type="transmembrane region" description="Helical" evidence="9">
    <location>
        <begin position="57"/>
        <end position="77"/>
    </location>
</feature>
<gene>
    <name evidence="10" type="primary">EaTIP1,1</name>
</gene>
<dbReference type="InterPro" id="IPR023271">
    <property type="entry name" value="Aquaporin-like"/>
</dbReference>
<dbReference type="InterPro" id="IPR034294">
    <property type="entry name" value="Aquaporin_transptr"/>
</dbReference>
<evidence type="ECO:0000256" key="4">
    <source>
        <dbReference type="ARBA" id="ARBA00022737"/>
    </source>
</evidence>
<keyword evidence="4" id="KW-0677">Repeat</keyword>
<dbReference type="InterPro" id="IPR022357">
    <property type="entry name" value="MIP_CS"/>
</dbReference>
<evidence type="ECO:0000256" key="2">
    <source>
        <dbReference type="ARBA" id="ARBA00022448"/>
    </source>
</evidence>
<evidence type="ECO:0000256" key="1">
    <source>
        <dbReference type="ARBA" id="ARBA00004127"/>
    </source>
</evidence>
<dbReference type="AlphaFoldDB" id="I4IY41"/>
<dbReference type="Pfam" id="PF00230">
    <property type="entry name" value="MIP"/>
    <property type="match status" value="1"/>
</dbReference>
<keyword evidence="5 9" id="KW-1133">Transmembrane helix</keyword>
<dbReference type="Gene3D" id="1.20.1080.10">
    <property type="entry name" value="Glycerol uptake facilitator protein"/>
    <property type="match status" value="1"/>
</dbReference>
<dbReference type="SUPFAM" id="SSF81338">
    <property type="entry name" value="Aquaporin-like"/>
    <property type="match status" value="1"/>
</dbReference>
<dbReference type="GO" id="GO:0005737">
    <property type="term" value="C:cytoplasm"/>
    <property type="evidence" value="ECO:0007669"/>
    <property type="project" value="UniProtKB-ARBA"/>
</dbReference>
<dbReference type="InterPro" id="IPR000425">
    <property type="entry name" value="MIP"/>
</dbReference>
<keyword evidence="6 9" id="KW-0472">Membrane</keyword>
<proteinExistence type="inferred from homology"/>
<dbReference type="FunFam" id="1.20.1080.10:FF:000002">
    <property type="entry name" value="Probable aquaporin TIP1-1"/>
    <property type="match status" value="1"/>
</dbReference>
<dbReference type="NCBIfam" id="TIGR00861">
    <property type="entry name" value="MIP"/>
    <property type="match status" value="1"/>
</dbReference>
<dbReference type="GO" id="GO:0016020">
    <property type="term" value="C:membrane"/>
    <property type="evidence" value="ECO:0007669"/>
    <property type="project" value="InterPro"/>
</dbReference>
<protein>
    <submittedName>
        <fullName evidence="10">EaTIP1,1</fullName>
    </submittedName>
</protein>
<name>I4IY41_EQUAR</name>
<dbReference type="PANTHER" id="PTHR45665:SF9">
    <property type="entry name" value="AQUAPORIN-8"/>
    <property type="match status" value="1"/>
</dbReference>
<feature type="transmembrane region" description="Helical" evidence="9">
    <location>
        <begin position="140"/>
        <end position="160"/>
    </location>
</feature>
<evidence type="ECO:0000256" key="3">
    <source>
        <dbReference type="ARBA" id="ARBA00022692"/>
    </source>
</evidence>
<dbReference type="PRINTS" id="PR00783">
    <property type="entry name" value="MINTRINSICP"/>
</dbReference>
<evidence type="ECO:0000313" key="10">
    <source>
        <dbReference type="EMBL" id="CCI55669.1"/>
    </source>
</evidence>
<keyword evidence="2 8" id="KW-0813">Transport</keyword>
<evidence type="ECO:0000256" key="7">
    <source>
        <dbReference type="ARBA" id="ARBA00038477"/>
    </source>
</evidence>
<accession>I4IY41</accession>
<feature type="transmembrane region" description="Helical" evidence="9">
    <location>
        <begin position="218"/>
        <end position="241"/>
    </location>
</feature>
<evidence type="ECO:0000256" key="9">
    <source>
        <dbReference type="SAM" id="Phobius"/>
    </source>
</evidence>
<dbReference type="GO" id="GO:0015250">
    <property type="term" value="F:water channel activity"/>
    <property type="evidence" value="ECO:0007669"/>
    <property type="project" value="TreeGrafter"/>
</dbReference>
<organism evidence="10">
    <name type="scientific">Equisetum arvense</name>
    <name type="common">Field horsetail</name>
    <name type="synonym">Common horsetail</name>
    <dbReference type="NCBI Taxonomy" id="3258"/>
    <lineage>
        <taxon>Eukaryota</taxon>
        <taxon>Viridiplantae</taxon>
        <taxon>Streptophyta</taxon>
        <taxon>Embryophyta</taxon>
        <taxon>Tracheophyta</taxon>
        <taxon>Polypodiopsida</taxon>
        <taxon>Equisetidae</taxon>
        <taxon>Equisetales</taxon>
        <taxon>Equisetaceae</taxon>
        <taxon>Equisetum</taxon>
    </lineage>
</organism>
<reference evidence="10" key="1">
    <citation type="journal article" date="2012" name="Plant J.">
        <title>Discovery of a multigene family of aquaporin silicon transporters in the primitive plant Equisetum arvense.</title>
        <authorList>
            <person name="Gregoire C."/>
            <person name="Remus-Borel W."/>
            <person name="Vivancos J."/>
            <person name="Labbe C."/>
            <person name="Belzile F."/>
            <person name="Belanger R.R."/>
        </authorList>
    </citation>
    <scope>NUCLEOTIDE SEQUENCE</scope>
</reference>
<evidence type="ECO:0000256" key="6">
    <source>
        <dbReference type="ARBA" id="ARBA00023136"/>
    </source>
</evidence>
<evidence type="ECO:0000256" key="8">
    <source>
        <dbReference type="RuleBase" id="RU000477"/>
    </source>
</evidence>
<comment type="similarity">
    <text evidence="7">Belongs to the MIP/aquaporin (TC 1.A.8) family. TIP (TC 1.A.8.10) subfamily.</text>
</comment>
<dbReference type="EMBL" id="HE858208">
    <property type="protein sequence ID" value="CCI55669.1"/>
    <property type="molecule type" value="Genomic_DNA"/>
</dbReference>
<feature type="transmembrane region" description="Helical" evidence="9">
    <location>
        <begin position="107"/>
        <end position="128"/>
    </location>
</feature>
<dbReference type="GO" id="GO:0019755">
    <property type="term" value="P:one-carbon compound transport"/>
    <property type="evidence" value="ECO:0007669"/>
    <property type="project" value="UniProtKB-ARBA"/>
</dbReference>